<dbReference type="eggNOG" id="ENOG502SE7D">
    <property type="taxonomic scope" value="Eukaryota"/>
</dbReference>
<reference evidence="2 3" key="2">
    <citation type="journal article" date="2013" name="PLoS Genet.">
        <title>Comparative genome structure, secondary metabolite, and effector coding capacity across Cochliobolus pathogens.</title>
        <authorList>
            <person name="Condon B.J."/>
            <person name="Leng Y."/>
            <person name="Wu D."/>
            <person name="Bushley K.E."/>
            <person name="Ohm R.A."/>
            <person name="Otillar R."/>
            <person name="Martin J."/>
            <person name="Schackwitz W."/>
            <person name="Grimwood J."/>
            <person name="MohdZainudin N."/>
            <person name="Xue C."/>
            <person name="Wang R."/>
            <person name="Manning V.A."/>
            <person name="Dhillon B."/>
            <person name="Tu Z.J."/>
            <person name="Steffenson B.J."/>
            <person name="Salamov A."/>
            <person name="Sun H."/>
            <person name="Lowry S."/>
            <person name="LaButti K."/>
            <person name="Han J."/>
            <person name="Copeland A."/>
            <person name="Lindquist E."/>
            <person name="Barry K."/>
            <person name="Schmutz J."/>
            <person name="Baker S.E."/>
            <person name="Ciuffetti L.M."/>
            <person name="Grigoriev I.V."/>
            <person name="Zhong S."/>
            <person name="Turgeon B.G."/>
        </authorList>
    </citation>
    <scope>NUCLEOTIDE SEQUENCE [LARGE SCALE GENOMIC DNA]</scope>
    <source>
        <strain evidence="3">28A</strain>
    </source>
</reference>
<reference evidence="2 3" key="1">
    <citation type="journal article" date="2012" name="PLoS Pathog.">
        <title>Diverse lifestyles and strategies of plant pathogenesis encoded in the genomes of eighteen Dothideomycetes fungi.</title>
        <authorList>
            <person name="Ohm R.A."/>
            <person name="Feau N."/>
            <person name="Henrissat B."/>
            <person name="Schoch C.L."/>
            <person name="Horwitz B.A."/>
            <person name="Barry K.W."/>
            <person name="Condon B.J."/>
            <person name="Copeland A.C."/>
            <person name="Dhillon B."/>
            <person name="Glaser F."/>
            <person name="Hesse C.N."/>
            <person name="Kosti I."/>
            <person name="LaButti K."/>
            <person name="Lindquist E.A."/>
            <person name="Lucas S."/>
            <person name="Salamov A.A."/>
            <person name="Bradshaw R.E."/>
            <person name="Ciuffetti L."/>
            <person name="Hamelin R.C."/>
            <person name="Kema G.H.J."/>
            <person name="Lawrence C."/>
            <person name="Scott J.A."/>
            <person name="Spatafora J.W."/>
            <person name="Turgeon B.G."/>
            <person name="de Wit P.J.G.M."/>
            <person name="Zhong S."/>
            <person name="Goodwin S.B."/>
            <person name="Grigoriev I.V."/>
        </authorList>
    </citation>
    <scope>NUCLEOTIDE SEQUENCE [LARGE SCALE GENOMIC DNA]</scope>
    <source>
        <strain evidence="3">28A</strain>
    </source>
</reference>
<gene>
    <name evidence="2" type="ORF">SETTUDRAFT_30734</name>
</gene>
<evidence type="ECO:0000313" key="2">
    <source>
        <dbReference type="EMBL" id="EOA92271.1"/>
    </source>
</evidence>
<feature type="region of interest" description="Disordered" evidence="1">
    <location>
        <begin position="266"/>
        <end position="285"/>
    </location>
</feature>
<evidence type="ECO:0000313" key="3">
    <source>
        <dbReference type="Proteomes" id="UP000016935"/>
    </source>
</evidence>
<evidence type="ECO:0008006" key="4">
    <source>
        <dbReference type="Google" id="ProtNLM"/>
    </source>
</evidence>
<keyword evidence="3" id="KW-1185">Reference proteome</keyword>
<dbReference type="RefSeq" id="XP_008020257.1">
    <property type="nucleotide sequence ID" value="XM_008022066.1"/>
</dbReference>
<dbReference type="SUPFAM" id="SSF50965">
    <property type="entry name" value="Galactose oxidase, central domain"/>
    <property type="match status" value="1"/>
</dbReference>
<dbReference type="AlphaFoldDB" id="R0J6F0"/>
<dbReference type="HOGENOM" id="CLU_936876_0_0_1"/>
<dbReference type="STRING" id="671987.R0J6F0"/>
<proteinExistence type="predicted"/>
<dbReference type="OrthoDB" id="205993at2759"/>
<dbReference type="InterPro" id="IPR011043">
    <property type="entry name" value="Gal_Oxase/kelch_b-propeller"/>
</dbReference>
<sequence>MPYNPTRVLQTNDTLYVFRPSSKSPTQFQLSAIDLSSAIQSSNLPYNTLYSTLPFLDDNAPRAFTPLVDTSGNLTIYAGDCRLGASGAEIWTYTPQNSKAGGRGSWSRQNVTAAESSYASIMGANFLSDGMSFSSVVQGNAETTGVYLFGGMCPNATATAGDWQSAANYSNQVLTLEPAPASNQALGYHLDVSSSRGPPVPEAGITITGLPPTFSDRKDGVQIQQQNFVLIGGHTSGAFINTSQIALFSLPEQSWTFVDAAQPDNSTTNSAMRKDVSTIDPRSGHSAVLSPDGQRIIVVGGWVGDINTPAEPQLAVLNVADGYGGSGEWQWTAPSTTGSGLPANSGLYGHGLSCRPWYTTAGVRGLT</sequence>
<dbReference type="EMBL" id="KB908481">
    <property type="protein sequence ID" value="EOA92271.1"/>
    <property type="molecule type" value="Genomic_DNA"/>
</dbReference>
<dbReference type="InterPro" id="IPR015915">
    <property type="entry name" value="Kelch-typ_b-propeller"/>
</dbReference>
<accession>R0J6F0</accession>
<dbReference type="Gene3D" id="2.120.10.80">
    <property type="entry name" value="Kelch-type beta propeller"/>
    <property type="match status" value="1"/>
</dbReference>
<dbReference type="Proteomes" id="UP000016935">
    <property type="component" value="Unassembled WGS sequence"/>
</dbReference>
<name>R0J6F0_EXST2</name>
<evidence type="ECO:0000256" key="1">
    <source>
        <dbReference type="SAM" id="MobiDB-lite"/>
    </source>
</evidence>
<dbReference type="GeneID" id="19403465"/>
<protein>
    <recommendedName>
        <fullName evidence="4">Galactose oxidase</fullName>
    </recommendedName>
</protein>
<organism evidence="2 3">
    <name type="scientific">Exserohilum turcicum (strain 28A)</name>
    <name type="common">Northern leaf blight fungus</name>
    <name type="synonym">Setosphaeria turcica</name>
    <dbReference type="NCBI Taxonomy" id="671987"/>
    <lineage>
        <taxon>Eukaryota</taxon>
        <taxon>Fungi</taxon>
        <taxon>Dikarya</taxon>
        <taxon>Ascomycota</taxon>
        <taxon>Pezizomycotina</taxon>
        <taxon>Dothideomycetes</taxon>
        <taxon>Pleosporomycetidae</taxon>
        <taxon>Pleosporales</taxon>
        <taxon>Pleosporineae</taxon>
        <taxon>Pleosporaceae</taxon>
        <taxon>Exserohilum</taxon>
    </lineage>
</organism>